<feature type="transmembrane region" description="Helical" evidence="3">
    <location>
        <begin position="12"/>
        <end position="31"/>
    </location>
</feature>
<dbReference type="OrthoDB" id="2718487at2"/>
<feature type="region of interest" description="Disordered" evidence="2">
    <location>
        <begin position="117"/>
        <end position="176"/>
    </location>
</feature>
<organism evidence="4 5">
    <name type="scientific">Psychrobacillus lasiicapitis</name>
    <dbReference type="NCBI Taxonomy" id="1636719"/>
    <lineage>
        <taxon>Bacteria</taxon>
        <taxon>Bacillati</taxon>
        <taxon>Bacillota</taxon>
        <taxon>Bacilli</taxon>
        <taxon>Bacillales</taxon>
        <taxon>Bacillaceae</taxon>
        <taxon>Psychrobacillus</taxon>
    </lineage>
</organism>
<dbReference type="Proteomes" id="UP000317316">
    <property type="component" value="Unassembled WGS sequence"/>
</dbReference>
<keyword evidence="3" id="KW-0812">Transmembrane</keyword>
<dbReference type="Gene3D" id="3.30.70.60">
    <property type="match status" value="1"/>
</dbReference>
<dbReference type="EMBL" id="VDGH01000005">
    <property type="protein sequence ID" value="TQR13809.1"/>
    <property type="molecule type" value="Genomic_DNA"/>
</dbReference>
<keyword evidence="1" id="KW-0175">Coiled coil</keyword>
<name>A0A544T8M8_9BACI</name>
<dbReference type="AlphaFoldDB" id="A0A544T8M8"/>
<comment type="caution">
    <text evidence="4">The sequence shown here is derived from an EMBL/GenBank/DDBJ whole genome shotgun (WGS) entry which is preliminary data.</text>
</comment>
<gene>
    <name evidence="4" type="ORF">FG382_09345</name>
</gene>
<feature type="coiled-coil region" evidence="1">
    <location>
        <begin position="38"/>
        <end position="72"/>
    </location>
</feature>
<evidence type="ECO:0000313" key="5">
    <source>
        <dbReference type="Proteomes" id="UP000317316"/>
    </source>
</evidence>
<reference evidence="4 5" key="1">
    <citation type="submission" date="2019-05" db="EMBL/GenBank/DDBJ databases">
        <title>Psychrobacillus vulpis sp. nov., a new species isolated from feces of a red fox that inhabits in The Tablas de Daimiel Natural Park, Albacete, Spain.</title>
        <authorList>
            <person name="Rodriguez M."/>
            <person name="Reina J.C."/>
            <person name="Bejar V."/>
            <person name="Llamas I."/>
        </authorList>
    </citation>
    <scope>NUCLEOTIDE SEQUENCE [LARGE SCALE GENOMIC DNA]</scope>
    <source>
        <strain evidence="4 5">NEAU-3TGS17</strain>
    </source>
</reference>
<evidence type="ECO:0000256" key="3">
    <source>
        <dbReference type="SAM" id="Phobius"/>
    </source>
</evidence>
<evidence type="ECO:0000256" key="2">
    <source>
        <dbReference type="SAM" id="MobiDB-lite"/>
    </source>
</evidence>
<feature type="compositionally biased region" description="Acidic residues" evidence="2">
    <location>
        <begin position="124"/>
        <end position="144"/>
    </location>
</feature>
<dbReference type="InterPro" id="IPR014717">
    <property type="entry name" value="Transl_elong_EF1B/ribsomal_bS6"/>
</dbReference>
<keyword evidence="3" id="KW-0472">Membrane</keyword>
<evidence type="ECO:0000313" key="4">
    <source>
        <dbReference type="EMBL" id="TQR13809.1"/>
    </source>
</evidence>
<accession>A0A544T8M8</accession>
<proteinExistence type="predicted"/>
<evidence type="ECO:0000256" key="1">
    <source>
        <dbReference type="SAM" id="Coils"/>
    </source>
</evidence>
<sequence>MNELVSNKRTAFILIVALVVVLLGAVYYFVLQPLKDERASKEISVQVLQGEVAALKEEYSSAQLEEDSSENTFFLKTQVPLTRELNELIRSIEEVELLSDSKILSVEFNNYDGTLEESQLLPETPEENAETEVEGNDVSTEETTTEGTTETTEEMTDEAASDETTTDETSEEPPVSPVAEVVLPEKLKLITFNISILAKNYDQLVLFVEEVENLKRIYRVDQIILSAPGEEQLLNEDQEDDIAATIQLTTFYHDEQAAIAENGND</sequence>
<keyword evidence="5" id="KW-1185">Reference proteome</keyword>
<protein>
    <submittedName>
        <fullName evidence="4">Potassium transporter</fullName>
    </submittedName>
</protein>
<feature type="compositionally biased region" description="Acidic residues" evidence="2">
    <location>
        <begin position="151"/>
        <end position="171"/>
    </location>
</feature>
<keyword evidence="3" id="KW-1133">Transmembrane helix</keyword>
<dbReference type="RefSeq" id="WP_142538641.1">
    <property type="nucleotide sequence ID" value="NZ_BMIE01000005.1"/>
</dbReference>